<dbReference type="Proteomes" id="UP001066276">
    <property type="component" value="Chromosome 2_1"/>
</dbReference>
<keyword evidence="1" id="KW-0175">Coiled coil</keyword>
<reference evidence="3" key="1">
    <citation type="journal article" date="2022" name="bioRxiv">
        <title>Sequencing and chromosome-scale assembly of the giantPleurodeles waltlgenome.</title>
        <authorList>
            <person name="Brown T."/>
            <person name="Elewa A."/>
            <person name="Iarovenko S."/>
            <person name="Subramanian E."/>
            <person name="Araus A.J."/>
            <person name="Petzold A."/>
            <person name="Susuki M."/>
            <person name="Suzuki K.-i.T."/>
            <person name="Hayashi T."/>
            <person name="Toyoda A."/>
            <person name="Oliveira C."/>
            <person name="Osipova E."/>
            <person name="Leigh N.D."/>
            <person name="Simon A."/>
            <person name="Yun M.H."/>
        </authorList>
    </citation>
    <scope>NUCLEOTIDE SEQUENCE</scope>
    <source>
        <strain evidence="3">20211129_DDA</strain>
        <tissue evidence="3">Liver</tissue>
    </source>
</reference>
<evidence type="ECO:0000313" key="4">
    <source>
        <dbReference type="Proteomes" id="UP001066276"/>
    </source>
</evidence>
<name>A0AAV7VFF2_PLEWA</name>
<evidence type="ECO:0000313" key="3">
    <source>
        <dbReference type="EMBL" id="KAJ1199364.1"/>
    </source>
</evidence>
<sequence length="191" mass="22733">MEEQSKIIESLIKELERAIDQQEVQHLLTKMEEQIKRKDEIKTRKAHKFNRDKMDYEHGRIYTFARKFDTLRLKEKMNNRGHVNIQPNQTDGISDRRSSADETPLNKLGKCDLCKWLCHHQAEVDDEVGEAQDEAGEEEETTNTKNRHRFDQCQHHCKYFKNQFDPESRTHSQSRTQLLSYYSLGLCKDTY</sequence>
<dbReference type="EMBL" id="JANPWB010000003">
    <property type="protein sequence ID" value="KAJ1199364.1"/>
    <property type="molecule type" value="Genomic_DNA"/>
</dbReference>
<protein>
    <submittedName>
        <fullName evidence="3">Uncharacterized protein</fullName>
    </submittedName>
</protein>
<dbReference type="AlphaFoldDB" id="A0AAV7VFF2"/>
<organism evidence="3 4">
    <name type="scientific">Pleurodeles waltl</name>
    <name type="common">Iberian ribbed newt</name>
    <dbReference type="NCBI Taxonomy" id="8319"/>
    <lineage>
        <taxon>Eukaryota</taxon>
        <taxon>Metazoa</taxon>
        <taxon>Chordata</taxon>
        <taxon>Craniata</taxon>
        <taxon>Vertebrata</taxon>
        <taxon>Euteleostomi</taxon>
        <taxon>Amphibia</taxon>
        <taxon>Batrachia</taxon>
        <taxon>Caudata</taxon>
        <taxon>Salamandroidea</taxon>
        <taxon>Salamandridae</taxon>
        <taxon>Pleurodelinae</taxon>
        <taxon>Pleurodeles</taxon>
    </lineage>
</organism>
<gene>
    <name evidence="3" type="ORF">NDU88_003201</name>
</gene>
<feature type="compositionally biased region" description="Acidic residues" evidence="2">
    <location>
        <begin position="128"/>
        <end position="141"/>
    </location>
</feature>
<feature type="coiled-coil region" evidence="1">
    <location>
        <begin position="1"/>
        <end position="32"/>
    </location>
</feature>
<proteinExistence type="predicted"/>
<accession>A0AAV7VFF2</accession>
<feature type="region of interest" description="Disordered" evidence="2">
    <location>
        <begin position="82"/>
        <end position="101"/>
    </location>
</feature>
<keyword evidence="4" id="KW-1185">Reference proteome</keyword>
<comment type="caution">
    <text evidence="3">The sequence shown here is derived from an EMBL/GenBank/DDBJ whole genome shotgun (WGS) entry which is preliminary data.</text>
</comment>
<evidence type="ECO:0000256" key="1">
    <source>
        <dbReference type="SAM" id="Coils"/>
    </source>
</evidence>
<evidence type="ECO:0000256" key="2">
    <source>
        <dbReference type="SAM" id="MobiDB-lite"/>
    </source>
</evidence>
<feature type="region of interest" description="Disordered" evidence="2">
    <location>
        <begin position="128"/>
        <end position="147"/>
    </location>
</feature>